<dbReference type="AlphaFoldDB" id="A0A8S3GX77"/>
<feature type="non-terminal residue" evidence="2">
    <location>
        <position position="57"/>
    </location>
</feature>
<evidence type="ECO:0000313" key="3">
    <source>
        <dbReference type="Proteomes" id="UP000681720"/>
    </source>
</evidence>
<comment type="caution">
    <text evidence="2">The sequence shown here is derived from an EMBL/GenBank/DDBJ whole genome shotgun (WGS) entry which is preliminary data.</text>
</comment>
<feature type="region of interest" description="Disordered" evidence="1">
    <location>
        <begin position="1"/>
        <end position="24"/>
    </location>
</feature>
<name>A0A8S3GX77_9BILA</name>
<gene>
    <name evidence="2" type="ORF">GIL414_LOCUS67006</name>
</gene>
<dbReference type="EMBL" id="CAJOBJ010323709">
    <property type="protein sequence ID" value="CAF5173186.1"/>
    <property type="molecule type" value="Genomic_DNA"/>
</dbReference>
<protein>
    <submittedName>
        <fullName evidence="2">Uncharacterized protein</fullName>
    </submittedName>
</protein>
<evidence type="ECO:0000256" key="1">
    <source>
        <dbReference type="SAM" id="MobiDB-lite"/>
    </source>
</evidence>
<evidence type="ECO:0000313" key="2">
    <source>
        <dbReference type="EMBL" id="CAF5173186.1"/>
    </source>
</evidence>
<accession>A0A8S3GX77</accession>
<sequence length="57" mass="6071">MAKILRHHPSNSTSEDDDDGTDCPLSGAEALAACKEFASVTNTDSGLAMMMLQQNGW</sequence>
<reference evidence="2" key="1">
    <citation type="submission" date="2021-02" db="EMBL/GenBank/DDBJ databases">
        <authorList>
            <person name="Nowell W R."/>
        </authorList>
    </citation>
    <scope>NUCLEOTIDE SEQUENCE</scope>
</reference>
<proteinExistence type="predicted"/>
<organism evidence="2 3">
    <name type="scientific">Rotaria magnacalcarata</name>
    <dbReference type="NCBI Taxonomy" id="392030"/>
    <lineage>
        <taxon>Eukaryota</taxon>
        <taxon>Metazoa</taxon>
        <taxon>Spiralia</taxon>
        <taxon>Gnathifera</taxon>
        <taxon>Rotifera</taxon>
        <taxon>Eurotatoria</taxon>
        <taxon>Bdelloidea</taxon>
        <taxon>Philodinida</taxon>
        <taxon>Philodinidae</taxon>
        <taxon>Rotaria</taxon>
    </lineage>
</organism>
<dbReference type="Gene3D" id="1.10.8.10">
    <property type="entry name" value="DNA helicase RuvA subunit, C-terminal domain"/>
    <property type="match status" value="1"/>
</dbReference>
<dbReference type="Proteomes" id="UP000681720">
    <property type="component" value="Unassembled WGS sequence"/>
</dbReference>